<dbReference type="GO" id="GO:0000976">
    <property type="term" value="F:transcription cis-regulatory region binding"/>
    <property type="evidence" value="ECO:0007669"/>
    <property type="project" value="TreeGrafter"/>
</dbReference>
<dbReference type="InterPro" id="IPR037813">
    <property type="entry name" value="TAF2"/>
</dbReference>
<feature type="region of interest" description="Disordered" evidence="8">
    <location>
        <begin position="1484"/>
        <end position="1509"/>
    </location>
</feature>
<feature type="compositionally biased region" description="Basic and acidic residues" evidence="8">
    <location>
        <begin position="1195"/>
        <end position="1212"/>
    </location>
</feature>
<evidence type="ECO:0000256" key="5">
    <source>
        <dbReference type="ARBA" id="ARBA00023163"/>
    </source>
</evidence>
<dbReference type="EMBL" id="JACGWK010000008">
    <property type="protein sequence ID" value="KAL0338662.1"/>
    <property type="molecule type" value="Genomic_DNA"/>
</dbReference>
<reference evidence="12" key="1">
    <citation type="submission" date="2020-06" db="EMBL/GenBank/DDBJ databases">
        <authorList>
            <person name="Li T."/>
            <person name="Hu X."/>
            <person name="Zhang T."/>
            <person name="Song X."/>
            <person name="Zhang H."/>
            <person name="Dai N."/>
            <person name="Sheng W."/>
            <person name="Hou X."/>
            <person name="Wei L."/>
        </authorList>
    </citation>
    <scope>NUCLEOTIDE SEQUENCE</scope>
    <source>
        <strain evidence="12">G01</strain>
        <tissue evidence="12">Leaf</tissue>
    </source>
</reference>
<dbReference type="GO" id="GO:0003682">
    <property type="term" value="F:chromatin binding"/>
    <property type="evidence" value="ECO:0007669"/>
    <property type="project" value="TreeGrafter"/>
</dbReference>
<feature type="compositionally biased region" description="Basic residues" evidence="8">
    <location>
        <begin position="1372"/>
        <end position="1382"/>
    </location>
</feature>
<feature type="region of interest" description="Disordered" evidence="8">
    <location>
        <begin position="1117"/>
        <end position="1238"/>
    </location>
</feature>
<evidence type="ECO:0000259" key="9">
    <source>
        <dbReference type="Pfam" id="PF01433"/>
    </source>
</evidence>
<dbReference type="Gene3D" id="1.25.10.10">
    <property type="entry name" value="Leucine-rich Repeat Variant"/>
    <property type="match status" value="1"/>
</dbReference>
<dbReference type="InterPro" id="IPR057991">
    <property type="entry name" value="TPR_TAF2_C"/>
</dbReference>
<dbReference type="InterPro" id="IPR014782">
    <property type="entry name" value="Peptidase_M1_dom"/>
</dbReference>
<feature type="domain" description="Transcription initiation factor TFIID subunit 2 TPR repeats" evidence="11">
    <location>
        <begin position="664"/>
        <end position="985"/>
    </location>
</feature>
<dbReference type="SUPFAM" id="SSF55486">
    <property type="entry name" value="Metalloproteases ('zincins'), catalytic domain"/>
    <property type="match status" value="1"/>
</dbReference>
<dbReference type="GO" id="GO:0005669">
    <property type="term" value="C:transcription factor TFIID complex"/>
    <property type="evidence" value="ECO:0007669"/>
    <property type="project" value="InterPro"/>
</dbReference>
<dbReference type="Gene3D" id="2.60.40.1730">
    <property type="entry name" value="tricorn interacting facor f3 domain"/>
    <property type="match status" value="1"/>
</dbReference>
<sequence length="1509" mass="168496">MAKAKKAKNEEQRGGDNSNSEAVVKHQKLCLSIDMDNRRVYGYTELQIVIPDNGIVGLHADNLAIEKITVDGEPAEFEVFPHYQHLDPKDRWCVVSSATSAADASGSVYLSSLEIELLPNLLIMCSKSTKTDKQQEENQQIDNGEPLSADASRWVQNVKSVRIEYWVDKAETGIHFNDNVLHTDNQLRRARCWFPCMDDSLQCCCYDLEFTVASNLVAVSSGTLLHQVLTNDDPPRKTYVYKLDVPVAAQCISLAVAPFEILPDRHGGLLSHFCLPANLSKLRNTVVFFYNAFSHYEDYLSASFPFGSYKQVFIAPEMTVSSWNLGASIGIFSSHLLFDEKLIDQTIETRIKLAYALARQWFGVYITPEAPNDEWLLDGLAGFLTDSLIKRFLGNNEARYRRYKANCAVCQADDSGATALSSTLASKDLYGTQSIGFYGKIRSWKAVAVLQMLEKQMGPESFRKILQNIVLRARNGNHSLRTLSTKEFRHFANKIGNLERPFLKEFFPRWVGSCGCPVLKMGFSYNKRKNMVELAVLRGCTSRPDSWVGVDNINPDSENRENGIGWPGMMSIRVHELDGMYDHPILSMAGEPWQLLEIQCHSKLAAKRFQKPKKGVKADGSDDNGDAVATTDVRLNSDSPLLWLRADPEMEYLAEVNFNQPVQMWINQLERDKDVVAQAQAIAVLEALPQLSFSVVNALNNFLSDSKAFWRVRIQAAYALATTACEETDWAGLLHLINFYKSRRFDPNIGLPRPNDFHDFQEYFVLEAIPHAIAMVRSSDKKSPREAVEFILQLLKYNDNNGNAYSDVFWLAALVQSVGELEFGQQSIIYLPSLLKRLDRLLQFDRLMPSHNGILTISCIQSLTQMALKLSEFIPLDSVIELIKPYRMSKMWQIRVAASRALLELEFQCKGTDAALTMFIRYLNEESSLRGQSKLGVCALRLAQMTSRSACDNDVKSDTLVALLRLLESPLAFNNVILRHHIFCILQVLAGRAPTLYGVPRDETLRMGHTKTCSELKNIFAALIKQSKTPEPSSCAPDFPHNLLVPEGYMEGDGFLQNHELTKAVTTPAPDTLLISAAQQGAHAPDDGPEQRNPVSHPPEDDLTMIPKVQMPAEVHEPIEQVTDFPGDTSIDAEYSRKEDTMSDIRQEKRPVIDLIHDSLVTGEAPNEPDTVSNSRQLKKPKLKIRVKQSAASSRAEDPDKASSQAGDRDNPRVLNAQDGHNDVDRGASSSVSVDAPHRTFAETISTGNQNFEDANSCQDVGSRVTASIGSAKPTIDGEELVKELQCTADSSKVSLPLPPADRLPTSTMKINTEPQSSEQYLSSRGIRRHEVERSSGPTDPQFYGKEKEKKKDKDRKRKKNGHHDDPEHKELKRQKKEKKRKEKEMAKLLADKPNTVPPSLELPSHERRVAAANNLDAKPTVVESGSKQQVSGTRQDMVCREGAPSSSKELHKIHSTPGTNIGSVQQKPAEPGEANVVVNRTDGSVNAPQSATSHKIKIKFKNRTLGKK</sequence>
<comment type="subcellular location">
    <subcellularLocation>
        <location evidence="1">Nucleus</location>
    </subcellularLocation>
</comment>
<accession>A0AAW2N5F1</accession>
<feature type="compositionally biased region" description="Polar residues" evidence="8">
    <location>
        <begin position="1305"/>
        <end position="1323"/>
    </location>
</feature>
<evidence type="ECO:0000256" key="3">
    <source>
        <dbReference type="ARBA" id="ARBA00017363"/>
    </source>
</evidence>
<dbReference type="FunFam" id="1.10.390.10:FF:000011">
    <property type="entry name" value="Transcription initiation factor TFIID subunit"/>
    <property type="match status" value="1"/>
</dbReference>
<organism evidence="12">
    <name type="scientific">Sesamum angustifolium</name>
    <dbReference type="NCBI Taxonomy" id="2727405"/>
    <lineage>
        <taxon>Eukaryota</taxon>
        <taxon>Viridiplantae</taxon>
        <taxon>Streptophyta</taxon>
        <taxon>Embryophyta</taxon>
        <taxon>Tracheophyta</taxon>
        <taxon>Spermatophyta</taxon>
        <taxon>Magnoliopsida</taxon>
        <taxon>eudicotyledons</taxon>
        <taxon>Gunneridae</taxon>
        <taxon>Pentapetalae</taxon>
        <taxon>asterids</taxon>
        <taxon>lamiids</taxon>
        <taxon>Lamiales</taxon>
        <taxon>Pedaliaceae</taxon>
        <taxon>Sesamum</taxon>
    </lineage>
</organism>
<dbReference type="Pfam" id="PF01433">
    <property type="entry name" value="Peptidase_M1"/>
    <property type="match status" value="1"/>
</dbReference>
<dbReference type="InterPro" id="IPR042097">
    <property type="entry name" value="Aminopeptidase_N-like_N_sf"/>
</dbReference>
<protein>
    <recommendedName>
        <fullName evidence="3">Transcription initiation factor TFIID subunit 2</fullName>
    </recommendedName>
    <alternativeName>
        <fullName evidence="7">TBP-associated factor 2</fullName>
    </alternativeName>
</protein>
<feature type="compositionally biased region" description="Polar residues" evidence="8">
    <location>
        <begin position="1457"/>
        <end position="1467"/>
    </location>
</feature>
<dbReference type="InterPro" id="IPR016024">
    <property type="entry name" value="ARM-type_fold"/>
</dbReference>
<evidence type="ECO:0000256" key="8">
    <source>
        <dbReference type="SAM" id="MobiDB-lite"/>
    </source>
</evidence>
<dbReference type="GO" id="GO:0016251">
    <property type="term" value="F:RNA polymerase II general transcription initiation factor activity"/>
    <property type="evidence" value="ECO:0007669"/>
    <property type="project" value="TreeGrafter"/>
</dbReference>
<feature type="compositionally biased region" description="Basic and acidic residues" evidence="8">
    <location>
        <begin position="1134"/>
        <end position="1157"/>
    </location>
</feature>
<dbReference type="InterPro" id="IPR027268">
    <property type="entry name" value="Peptidase_M4/M1_CTD_sf"/>
</dbReference>
<evidence type="ECO:0000256" key="7">
    <source>
        <dbReference type="ARBA" id="ARBA00076306"/>
    </source>
</evidence>
<feature type="region of interest" description="Disordered" evidence="8">
    <location>
        <begin position="1289"/>
        <end position="1472"/>
    </location>
</feature>
<dbReference type="GO" id="GO:0008270">
    <property type="term" value="F:zinc ion binding"/>
    <property type="evidence" value="ECO:0007669"/>
    <property type="project" value="InterPro"/>
</dbReference>
<evidence type="ECO:0000259" key="11">
    <source>
        <dbReference type="Pfam" id="PF25577"/>
    </source>
</evidence>
<evidence type="ECO:0000256" key="2">
    <source>
        <dbReference type="ARBA" id="ARBA00010937"/>
    </source>
</evidence>
<feature type="region of interest" description="Disordered" evidence="8">
    <location>
        <begin position="1079"/>
        <end position="1103"/>
    </location>
</feature>
<evidence type="ECO:0000259" key="10">
    <source>
        <dbReference type="Pfam" id="PF25316"/>
    </source>
</evidence>
<evidence type="ECO:0000256" key="4">
    <source>
        <dbReference type="ARBA" id="ARBA00023015"/>
    </source>
</evidence>
<feature type="region of interest" description="Disordered" evidence="8">
    <location>
        <begin position="611"/>
        <end position="630"/>
    </location>
</feature>
<feature type="domain" description="Peptidase M1 membrane alanine aminopeptidase" evidence="9">
    <location>
        <begin position="292"/>
        <end position="483"/>
    </location>
</feature>
<comment type="caution">
    <text evidence="12">The sequence shown here is derived from an EMBL/GenBank/DDBJ whole genome shotgun (WGS) entry which is preliminary data.</text>
</comment>
<dbReference type="CDD" id="cd09839">
    <property type="entry name" value="M1_like_TAF2"/>
    <property type="match status" value="1"/>
</dbReference>
<feature type="compositionally biased region" description="Basic residues" evidence="8">
    <location>
        <begin position="1495"/>
        <end position="1509"/>
    </location>
</feature>
<dbReference type="Pfam" id="PF25577">
    <property type="entry name" value="TPR_TAF2_C"/>
    <property type="match status" value="1"/>
</dbReference>
<feature type="compositionally biased region" description="Basic residues" evidence="8">
    <location>
        <begin position="1353"/>
        <end position="1362"/>
    </location>
</feature>
<evidence type="ECO:0000256" key="6">
    <source>
        <dbReference type="ARBA" id="ARBA00023242"/>
    </source>
</evidence>
<comment type="similarity">
    <text evidence="2">Belongs to the TAF2 family.</text>
</comment>
<feature type="compositionally biased region" description="Polar residues" evidence="8">
    <location>
        <begin position="1424"/>
        <end position="1435"/>
    </location>
</feature>
<dbReference type="InterPro" id="IPR011989">
    <property type="entry name" value="ARM-like"/>
</dbReference>
<dbReference type="PANTHER" id="PTHR15137:SF9">
    <property type="entry name" value="TRANSCRIPTION INITIATION FACTOR TFIID SUBUNIT 2"/>
    <property type="match status" value="1"/>
</dbReference>
<dbReference type="GO" id="GO:0008237">
    <property type="term" value="F:metallopeptidase activity"/>
    <property type="evidence" value="ECO:0007669"/>
    <property type="project" value="InterPro"/>
</dbReference>
<dbReference type="Gene3D" id="1.10.390.10">
    <property type="entry name" value="Neutral Protease Domain 2"/>
    <property type="match status" value="1"/>
</dbReference>
<evidence type="ECO:0000256" key="1">
    <source>
        <dbReference type="ARBA" id="ARBA00004123"/>
    </source>
</evidence>
<keyword evidence="5" id="KW-0804">Transcription</keyword>
<dbReference type="GO" id="GO:0006367">
    <property type="term" value="P:transcription initiation at RNA polymerase II promoter"/>
    <property type="evidence" value="ECO:0007669"/>
    <property type="project" value="TreeGrafter"/>
</dbReference>
<keyword evidence="6" id="KW-0539">Nucleus</keyword>
<name>A0AAW2N5F1_9LAMI</name>
<feature type="region of interest" description="Disordered" evidence="8">
    <location>
        <begin position="1"/>
        <end position="21"/>
    </location>
</feature>
<keyword evidence="4" id="KW-0805">Transcription regulation</keyword>
<evidence type="ECO:0000313" key="12">
    <source>
        <dbReference type="EMBL" id="KAL0338662.1"/>
    </source>
</evidence>
<feature type="compositionally biased region" description="Polar residues" evidence="8">
    <location>
        <begin position="1484"/>
        <end position="1494"/>
    </location>
</feature>
<dbReference type="Pfam" id="PF25316">
    <property type="entry name" value="TAF2_3rd"/>
    <property type="match status" value="1"/>
</dbReference>
<dbReference type="SUPFAM" id="SSF48371">
    <property type="entry name" value="ARM repeat"/>
    <property type="match status" value="1"/>
</dbReference>
<gene>
    <name evidence="12" type="ORF">Sangu_1388300</name>
</gene>
<reference evidence="12" key="2">
    <citation type="journal article" date="2024" name="Plant">
        <title>Genomic evolution and insights into agronomic trait innovations of Sesamum species.</title>
        <authorList>
            <person name="Miao H."/>
            <person name="Wang L."/>
            <person name="Qu L."/>
            <person name="Liu H."/>
            <person name="Sun Y."/>
            <person name="Le M."/>
            <person name="Wang Q."/>
            <person name="Wei S."/>
            <person name="Zheng Y."/>
            <person name="Lin W."/>
            <person name="Duan Y."/>
            <person name="Cao H."/>
            <person name="Xiong S."/>
            <person name="Wang X."/>
            <person name="Wei L."/>
            <person name="Li C."/>
            <person name="Ma Q."/>
            <person name="Ju M."/>
            <person name="Zhao R."/>
            <person name="Li G."/>
            <person name="Mu C."/>
            <person name="Tian Q."/>
            <person name="Mei H."/>
            <person name="Zhang T."/>
            <person name="Gao T."/>
            <person name="Zhang H."/>
        </authorList>
    </citation>
    <scope>NUCLEOTIDE SEQUENCE</scope>
    <source>
        <strain evidence="12">G01</strain>
    </source>
</reference>
<feature type="domain" description="Transcription initiation factor TFIID subunit 2 Ig-like" evidence="10">
    <location>
        <begin position="514"/>
        <end position="661"/>
    </location>
</feature>
<feature type="compositionally biased region" description="Basic residues" evidence="8">
    <location>
        <begin position="1177"/>
        <end position="1187"/>
    </location>
</feature>
<dbReference type="PANTHER" id="PTHR15137">
    <property type="entry name" value="TRANSCRIPTION INITIATION FACTOR TFIID"/>
    <property type="match status" value="1"/>
</dbReference>
<dbReference type="SUPFAM" id="SSF63737">
    <property type="entry name" value="Leukotriene A4 hydrolase N-terminal domain"/>
    <property type="match status" value="1"/>
</dbReference>
<dbReference type="InterPro" id="IPR057345">
    <property type="entry name" value="Ig-like_TAF2"/>
</dbReference>
<proteinExistence type="inferred from homology"/>